<evidence type="ECO:0000256" key="1">
    <source>
        <dbReference type="SAM" id="MobiDB-lite"/>
    </source>
</evidence>
<feature type="domain" description="SCP" evidence="3">
    <location>
        <begin position="64"/>
        <end position="241"/>
    </location>
</feature>
<feature type="signal peptide" evidence="2">
    <location>
        <begin position="1"/>
        <end position="36"/>
    </location>
</feature>
<dbReference type="InterPro" id="IPR018244">
    <property type="entry name" value="Allrgn_V5/Tpx1_CS"/>
</dbReference>
<reference evidence="4 5" key="1">
    <citation type="submission" date="2023-01" db="EMBL/GenBank/DDBJ databases">
        <title>Analysis of 21 Apiospora genomes using comparative genomics revels a genus with tremendous synthesis potential of carbohydrate active enzymes and secondary metabolites.</title>
        <authorList>
            <person name="Sorensen T."/>
        </authorList>
    </citation>
    <scope>NUCLEOTIDE SEQUENCE [LARGE SCALE GENOMIC DNA]</scope>
    <source>
        <strain evidence="4 5">CBS 20057</strain>
    </source>
</reference>
<dbReference type="Gene3D" id="3.40.33.10">
    <property type="entry name" value="CAP"/>
    <property type="match status" value="1"/>
</dbReference>
<feature type="chain" id="PRO_5047089370" description="SCP domain-containing protein" evidence="2">
    <location>
        <begin position="37"/>
        <end position="280"/>
    </location>
</feature>
<sequence length="280" mass="29883">MFIRTPNPQPAMTTLFRSLLILPLLLSQTSIPGVSAQDVIITKTITSGPNSEATAAAEFTQPALFTSAILNSTNTYRDQHNASHLVWNRTLEAYANRYLRQVVSRSLPLSSTNLSSTLSSDSGPDSDSSSPSSSASELNPRDRRGKCDFQHSGGPYGENLALGCANASSCVAAWGDERRDYDFSKGDFGESTGHFTQLVWKDTTSVGCGARMCGGDGRDGSGNARGWYLVCEYWPRGNVIGRFTAEVQAQEGAGSLSSRVPPVMLGLVVGLVSTVLTTVT</sequence>
<comment type="caution">
    <text evidence="4">The sequence shown here is derived from an EMBL/GenBank/DDBJ whole genome shotgun (WGS) entry which is preliminary data.</text>
</comment>
<keyword evidence="2" id="KW-0732">Signal</keyword>
<name>A0ABR1RIU9_9PEZI</name>
<organism evidence="4 5">
    <name type="scientific">Apiospora marii</name>
    <dbReference type="NCBI Taxonomy" id="335849"/>
    <lineage>
        <taxon>Eukaryota</taxon>
        <taxon>Fungi</taxon>
        <taxon>Dikarya</taxon>
        <taxon>Ascomycota</taxon>
        <taxon>Pezizomycotina</taxon>
        <taxon>Sordariomycetes</taxon>
        <taxon>Xylariomycetidae</taxon>
        <taxon>Amphisphaeriales</taxon>
        <taxon>Apiosporaceae</taxon>
        <taxon>Apiospora</taxon>
    </lineage>
</organism>
<evidence type="ECO:0000259" key="3">
    <source>
        <dbReference type="SMART" id="SM00198"/>
    </source>
</evidence>
<dbReference type="PROSITE" id="PS01009">
    <property type="entry name" value="CRISP_1"/>
    <property type="match status" value="1"/>
</dbReference>
<evidence type="ECO:0000313" key="4">
    <source>
        <dbReference type="EMBL" id="KAK8013043.1"/>
    </source>
</evidence>
<dbReference type="EMBL" id="JAQQWI010000015">
    <property type="protein sequence ID" value="KAK8013043.1"/>
    <property type="molecule type" value="Genomic_DNA"/>
</dbReference>
<feature type="compositionally biased region" description="Basic and acidic residues" evidence="1">
    <location>
        <begin position="139"/>
        <end position="149"/>
    </location>
</feature>
<dbReference type="PRINTS" id="PR00837">
    <property type="entry name" value="V5TPXLIKE"/>
</dbReference>
<gene>
    <name evidence="4" type="ORF">PG991_010418</name>
</gene>
<feature type="compositionally biased region" description="Low complexity" evidence="1">
    <location>
        <begin position="114"/>
        <end position="136"/>
    </location>
</feature>
<evidence type="ECO:0000313" key="5">
    <source>
        <dbReference type="Proteomes" id="UP001396898"/>
    </source>
</evidence>
<dbReference type="Proteomes" id="UP001396898">
    <property type="component" value="Unassembled WGS sequence"/>
</dbReference>
<dbReference type="InterPro" id="IPR035940">
    <property type="entry name" value="CAP_sf"/>
</dbReference>
<dbReference type="SMART" id="SM00198">
    <property type="entry name" value="SCP"/>
    <property type="match status" value="1"/>
</dbReference>
<protein>
    <recommendedName>
        <fullName evidence="3">SCP domain-containing protein</fullName>
    </recommendedName>
</protein>
<evidence type="ECO:0000256" key="2">
    <source>
        <dbReference type="SAM" id="SignalP"/>
    </source>
</evidence>
<dbReference type="PANTHER" id="PTHR10334">
    <property type="entry name" value="CYSTEINE-RICH SECRETORY PROTEIN-RELATED"/>
    <property type="match status" value="1"/>
</dbReference>
<feature type="region of interest" description="Disordered" evidence="1">
    <location>
        <begin position="114"/>
        <end position="150"/>
    </location>
</feature>
<dbReference type="Pfam" id="PF00188">
    <property type="entry name" value="CAP"/>
    <property type="match status" value="1"/>
</dbReference>
<dbReference type="InterPro" id="IPR001283">
    <property type="entry name" value="CRISP-related"/>
</dbReference>
<proteinExistence type="predicted"/>
<accession>A0ABR1RIU9</accession>
<dbReference type="InterPro" id="IPR014044">
    <property type="entry name" value="CAP_dom"/>
</dbReference>
<keyword evidence="5" id="KW-1185">Reference proteome</keyword>
<dbReference type="SUPFAM" id="SSF55797">
    <property type="entry name" value="PR-1-like"/>
    <property type="match status" value="1"/>
</dbReference>